<name>A0ABR4FT11_9EURO</name>
<reference evidence="1 2" key="1">
    <citation type="submission" date="2024-07" db="EMBL/GenBank/DDBJ databases">
        <title>Section-level genome sequencing and comparative genomics of Aspergillus sections Usti and Cavernicolus.</title>
        <authorList>
            <consortium name="Lawrence Berkeley National Laboratory"/>
            <person name="Nybo J.L."/>
            <person name="Vesth T.C."/>
            <person name="Theobald S."/>
            <person name="Frisvad J.C."/>
            <person name="Larsen T.O."/>
            <person name="Kjaerboelling I."/>
            <person name="Rothschild-Mancinelli K."/>
            <person name="Lyhne E.K."/>
            <person name="Kogle M.E."/>
            <person name="Barry K."/>
            <person name="Clum A."/>
            <person name="Na H."/>
            <person name="Ledsgaard L."/>
            <person name="Lin J."/>
            <person name="Lipzen A."/>
            <person name="Kuo A."/>
            <person name="Riley R."/>
            <person name="Mondo S."/>
            <person name="Labutti K."/>
            <person name="Haridas S."/>
            <person name="Pangalinan J."/>
            <person name="Salamov A.A."/>
            <person name="Simmons B.A."/>
            <person name="Magnuson J.K."/>
            <person name="Chen J."/>
            <person name="Drula E."/>
            <person name="Henrissat B."/>
            <person name="Wiebenga A."/>
            <person name="Lubbers R.J."/>
            <person name="Gomes A.C."/>
            <person name="Makela M.R."/>
            <person name="Stajich J."/>
            <person name="Grigoriev I.V."/>
            <person name="Mortensen U.H."/>
            <person name="De Vries R.P."/>
            <person name="Baker S.E."/>
            <person name="Andersen M.R."/>
        </authorList>
    </citation>
    <scope>NUCLEOTIDE SEQUENCE [LARGE SCALE GENOMIC DNA]</scope>
    <source>
        <strain evidence="1 2">CBS 209.92</strain>
    </source>
</reference>
<organism evidence="1 2">
    <name type="scientific">Aspergillus keveii</name>
    <dbReference type="NCBI Taxonomy" id="714993"/>
    <lineage>
        <taxon>Eukaryota</taxon>
        <taxon>Fungi</taxon>
        <taxon>Dikarya</taxon>
        <taxon>Ascomycota</taxon>
        <taxon>Pezizomycotina</taxon>
        <taxon>Eurotiomycetes</taxon>
        <taxon>Eurotiomycetidae</taxon>
        <taxon>Eurotiales</taxon>
        <taxon>Aspergillaceae</taxon>
        <taxon>Aspergillus</taxon>
        <taxon>Aspergillus subgen. Nidulantes</taxon>
    </lineage>
</organism>
<protein>
    <submittedName>
        <fullName evidence="1">Uncharacterized protein</fullName>
    </submittedName>
</protein>
<dbReference type="EMBL" id="JBFTWV010000118">
    <property type="protein sequence ID" value="KAL2786395.1"/>
    <property type="molecule type" value="Genomic_DNA"/>
</dbReference>
<accession>A0ABR4FT11</accession>
<evidence type="ECO:0000313" key="2">
    <source>
        <dbReference type="Proteomes" id="UP001610563"/>
    </source>
</evidence>
<gene>
    <name evidence="1" type="ORF">BJX66DRAFT_342162</name>
</gene>
<keyword evidence="2" id="KW-1185">Reference proteome</keyword>
<dbReference type="Proteomes" id="UP001610563">
    <property type="component" value="Unassembled WGS sequence"/>
</dbReference>
<sequence>MEGLRSFERCVKFTHRSILEFLTSEKIKGKIETWLGKFDLLDVLCQTFLAHVKAVQLPDLYYGRREMLPEMVWASYKTIVTYPSPSLEYDLCTLYDKFVSLPVGHDSRRLCAFIDGLLEYVPWVDGSFGIDQLVSVYWDPLPQRLNPITGSTTVRIVVLAAFHGIHEYVLRDEPRTRSIMKESFKPHLLAPLIAATATSEDHQIALGLLRIFEIEEISPNLPSLNIEASSWHEAILTVLENGLFNYLHLVLPLFATCLLRGGDTRFYLHIRPQPKDSGWAVVDLSCGKERTRIEDIDFDRVIKVTPALNHLLLQHGPDISLRDLMGIWFPRHATLLQDMVDWIEEREPELDHEQLQELHDTFELATRPLRLHDPQQIDLNIHQVAPVIMNIALD</sequence>
<evidence type="ECO:0000313" key="1">
    <source>
        <dbReference type="EMBL" id="KAL2786395.1"/>
    </source>
</evidence>
<comment type="caution">
    <text evidence="1">The sequence shown here is derived from an EMBL/GenBank/DDBJ whole genome shotgun (WGS) entry which is preliminary data.</text>
</comment>
<proteinExistence type="predicted"/>